<gene>
    <name evidence="4" type="ORF">ACFP1Z_00070</name>
</gene>
<proteinExistence type="predicted"/>
<accession>A0ABW0YRU6</accession>
<protein>
    <submittedName>
        <fullName evidence="4">GDSL-type esterase/lipase family protein</fullName>
    </submittedName>
</protein>
<dbReference type="InterPro" id="IPR036514">
    <property type="entry name" value="SGNH_hydro_sf"/>
</dbReference>
<dbReference type="PANTHER" id="PTHR30383">
    <property type="entry name" value="THIOESTERASE 1/PROTEASE 1/LYSOPHOSPHOLIPASE L1"/>
    <property type="match status" value="1"/>
</dbReference>
<reference evidence="5" key="1">
    <citation type="journal article" date="2019" name="Int. J. Syst. Evol. Microbiol.">
        <title>The Global Catalogue of Microorganisms (GCM) 10K type strain sequencing project: providing services to taxonomists for standard genome sequencing and annotation.</title>
        <authorList>
            <consortium name="The Broad Institute Genomics Platform"/>
            <consortium name="The Broad Institute Genome Sequencing Center for Infectious Disease"/>
            <person name="Wu L."/>
            <person name="Ma J."/>
        </authorList>
    </citation>
    <scope>NUCLEOTIDE SEQUENCE [LARGE SCALE GENOMIC DNA]</scope>
    <source>
        <strain evidence="5">CGMCC 4.7304</strain>
    </source>
</reference>
<organism evidence="4 5">
    <name type="scientific">Streptomyces gamaensis</name>
    <dbReference type="NCBI Taxonomy" id="1763542"/>
    <lineage>
        <taxon>Bacteria</taxon>
        <taxon>Bacillati</taxon>
        <taxon>Actinomycetota</taxon>
        <taxon>Actinomycetes</taxon>
        <taxon>Kitasatosporales</taxon>
        <taxon>Streptomycetaceae</taxon>
        <taxon>Streptomyces</taxon>
    </lineage>
</organism>
<dbReference type="InterPro" id="IPR058502">
    <property type="entry name" value="PLL-like_beta-prop"/>
</dbReference>
<sequence>MPTLASALMMSLAATGAAVADAPAAHTVGPATADEQNWKVPRLAVMPLGDSITHGVGSSSQDGYRADLRAQLASHADDLKFVGSIRTNDWYHEGHSSWQIDDLSERVEQWLVAAKPNVVLLNIGTNDIGRNNEVETAPRRLGHLVDQITAASPDTVVLVSSLVPNADAQGQKRVEKYNAEVPRVVEERRAKGLRVDYVDMGAVTVQDLSDELHPNDAGYVKMTNSFYQGIMRAAVKGWIRENVTVQPAPIQYRPSGVYASGVRTSEVFQTRGDGQIYYSSYTTGGSDWSPWELVAPGVAISAPTAVYHADKNVVEVFAIRDDRQVYHAYHTAGTKEWSSWQRVASGVAAGQLQAVYHADKKTTEVFAVGVDEQIYHSFYTTGGSGWSGWYVVAPGEAISMSVTYDADRATTSVYALGTDRKVYQAAYTSGSAGWTRWRPLPSGTGSAVVSVNHADKKVTEVFALGAGKRIYHSWSSDGGASWAPWTLVADGEFTALNAVYHADRRTTEVFALSEARQIHHSFYTTGGPGWSDWTPVAAGEFTIVPSSFYHADKKTTEVLGVGVDRQVYHSFYTTGKGSWSSWAKLGS</sequence>
<dbReference type="Pfam" id="PF26607">
    <property type="entry name" value="DUF8189"/>
    <property type="match status" value="1"/>
</dbReference>
<dbReference type="CDD" id="cd22954">
    <property type="entry name" value="PLL_lectin"/>
    <property type="match status" value="1"/>
</dbReference>
<comment type="caution">
    <text evidence="4">The sequence shown here is derived from an EMBL/GenBank/DDBJ whole genome shotgun (WGS) entry which is preliminary data.</text>
</comment>
<dbReference type="InterPro" id="IPR051532">
    <property type="entry name" value="Ester_Hydrolysis_Enzymes"/>
</dbReference>
<keyword evidence="1" id="KW-0732">Signal</keyword>
<dbReference type="Gene3D" id="2.120.10.70">
    <property type="entry name" value="Fucose-specific lectin"/>
    <property type="match status" value="2"/>
</dbReference>
<name>A0ABW0YRU6_9ACTN</name>
<feature type="chain" id="PRO_5046911097" evidence="1">
    <location>
        <begin position="21"/>
        <end position="587"/>
    </location>
</feature>
<evidence type="ECO:0000313" key="4">
    <source>
        <dbReference type="EMBL" id="MFC5718577.1"/>
    </source>
</evidence>
<feature type="domain" description="SGNH hydrolase-type esterase" evidence="2">
    <location>
        <begin position="48"/>
        <end position="219"/>
    </location>
</feature>
<evidence type="ECO:0000259" key="2">
    <source>
        <dbReference type="Pfam" id="PF13472"/>
    </source>
</evidence>
<dbReference type="Gene3D" id="3.40.50.1110">
    <property type="entry name" value="SGNH hydrolase"/>
    <property type="match status" value="1"/>
</dbReference>
<dbReference type="EMBL" id="JBHSPB010000001">
    <property type="protein sequence ID" value="MFC5718577.1"/>
    <property type="molecule type" value="Genomic_DNA"/>
</dbReference>
<dbReference type="CDD" id="cd01833">
    <property type="entry name" value="XynB_like"/>
    <property type="match status" value="1"/>
</dbReference>
<dbReference type="InterPro" id="IPR013830">
    <property type="entry name" value="SGNH_hydro"/>
</dbReference>
<dbReference type="Pfam" id="PF13472">
    <property type="entry name" value="Lipase_GDSL_2"/>
    <property type="match status" value="1"/>
</dbReference>
<feature type="signal peptide" evidence="1">
    <location>
        <begin position="1"/>
        <end position="20"/>
    </location>
</feature>
<dbReference type="PANTHER" id="PTHR30383:SF5">
    <property type="entry name" value="SGNH HYDROLASE-TYPE ESTERASE DOMAIN-CONTAINING PROTEIN"/>
    <property type="match status" value="1"/>
</dbReference>
<dbReference type="Proteomes" id="UP001596083">
    <property type="component" value="Unassembled WGS sequence"/>
</dbReference>
<dbReference type="RefSeq" id="WP_390313545.1">
    <property type="nucleotide sequence ID" value="NZ_JBHSPB010000001.1"/>
</dbReference>
<keyword evidence="5" id="KW-1185">Reference proteome</keyword>
<dbReference type="SUPFAM" id="SSF52266">
    <property type="entry name" value="SGNH hydrolase"/>
    <property type="match status" value="1"/>
</dbReference>
<dbReference type="SUPFAM" id="SSF89372">
    <property type="entry name" value="Fucose-specific lectin"/>
    <property type="match status" value="2"/>
</dbReference>
<feature type="domain" description="PLL-like beta propeller" evidence="3">
    <location>
        <begin position="266"/>
        <end position="586"/>
    </location>
</feature>
<evidence type="ECO:0000259" key="3">
    <source>
        <dbReference type="Pfam" id="PF26607"/>
    </source>
</evidence>
<evidence type="ECO:0000256" key="1">
    <source>
        <dbReference type="SAM" id="SignalP"/>
    </source>
</evidence>
<evidence type="ECO:0000313" key="5">
    <source>
        <dbReference type="Proteomes" id="UP001596083"/>
    </source>
</evidence>